<reference evidence="2" key="1">
    <citation type="journal article" date="2019" name="Int. J. Syst. Evol. Microbiol.">
        <title>The Global Catalogue of Microorganisms (GCM) 10K type strain sequencing project: providing services to taxonomists for standard genome sequencing and annotation.</title>
        <authorList>
            <consortium name="The Broad Institute Genomics Platform"/>
            <consortium name="The Broad Institute Genome Sequencing Center for Infectious Disease"/>
            <person name="Wu L."/>
            <person name="Ma J."/>
        </authorList>
    </citation>
    <scope>NUCLEOTIDE SEQUENCE [LARGE SCALE GENOMIC DNA]</scope>
    <source>
        <strain evidence="2">JCM 17551</strain>
    </source>
</reference>
<protein>
    <submittedName>
        <fullName evidence="1">DUF3549 family protein</fullName>
    </submittedName>
</protein>
<name>A0ABP7M0Q3_9GAMM</name>
<gene>
    <name evidence="1" type="ORF">GCM10022277_03800</name>
</gene>
<dbReference type="Proteomes" id="UP001501565">
    <property type="component" value="Unassembled WGS sequence"/>
</dbReference>
<organism evidence="1 2">
    <name type="scientific">Litoribacillus peritrichatus</name>
    <dbReference type="NCBI Taxonomy" id="718191"/>
    <lineage>
        <taxon>Bacteria</taxon>
        <taxon>Pseudomonadati</taxon>
        <taxon>Pseudomonadota</taxon>
        <taxon>Gammaproteobacteria</taxon>
        <taxon>Oceanospirillales</taxon>
        <taxon>Oceanospirillaceae</taxon>
        <taxon>Litoribacillus</taxon>
    </lineage>
</organism>
<evidence type="ECO:0000313" key="1">
    <source>
        <dbReference type="EMBL" id="GAA3912323.1"/>
    </source>
</evidence>
<dbReference type="InterPro" id="IPR021936">
    <property type="entry name" value="DUF3549"/>
</dbReference>
<sequence length="350" mass="40161">MDTVINTITDFVKSLDAELRVFDMGRRLYRLSNKQFQTFENFETPYPTPLQRHAWLGILIWWKETKEEPLIWFLKLPLDEQGIIIPASRDDFIQRLMKAIQNRVHNPETRDQSILSESELAFTPNQERMAAFHAKISHFLNKNASSFYEPAISYLKKEQEVDSWDTIGLQGLADVCARLEDMNHEEVIKSSLKWLPETPKMLVLTLLENEIPSTDLSLTILDLARQELAQSTPNPTLLAAYLRAMSGSKAATPRQELIIEMLANDQVNNNLELISAIASRCWKDLENESLCFQLFECIAQMDSGEYIFIQFYSDLVAIPGVRPWLMAVIRSTERSEALSKCIGVLFNGIK</sequence>
<keyword evidence="2" id="KW-1185">Reference proteome</keyword>
<proteinExistence type="predicted"/>
<dbReference type="Pfam" id="PF12069">
    <property type="entry name" value="DUF3549"/>
    <property type="match status" value="1"/>
</dbReference>
<evidence type="ECO:0000313" key="2">
    <source>
        <dbReference type="Proteomes" id="UP001501565"/>
    </source>
</evidence>
<dbReference type="RefSeq" id="WP_344794911.1">
    <property type="nucleotide sequence ID" value="NZ_BAABBN010000004.1"/>
</dbReference>
<accession>A0ABP7M0Q3</accession>
<comment type="caution">
    <text evidence="1">The sequence shown here is derived from an EMBL/GenBank/DDBJ whole genome shotgun (WGS) entry which is preliminary data.</text>
</comment>
<dbReference type="EMBL" id="BAABBN010000004">
    <property type="protein sequence ID" value="GAA3912323.1"/>
    <property type="molecule type" value="Genomic_DNA"/>
</dbReference>